<dbReference type="Pfam" id="PF07501">
    <property type="entry name" value="G5"/>
    <property type="match status" value="1"/>
</dbReference>
<evidence type="ECO:0000313" key="5">
    <source>
        <dbReference type="Proteomes" id="UP000234935"/>
    </source>
</evidence>
<dbReference type="EMBL" id="NMYC01000005">
    <property type="protein sequence ID" value="PLS26538.1"/>
    <property type="molecule type" value="Genomic_DNA"/>
</dbReference>
<name>A0A2N5IX53_9BIFI</name>
<keyword evidence="1" id="KW-0732">Signal</keyword>
<dbReference type="SMART" id="SM01208">
    <property type="entry name" value="G5"/>
    <property type="match status" value="1"/>
</dbReference>
<dbReference type="RefSeq" id="WP_101671310.1">
    <property type="nucleotide sequence ID" value="NZ_NMYC01000005.1"/>
</dbReference>
<dbReference type="SUPFAM" id="SSF53955">
    <property type="entry name" value="Lysozyme-like"/>
    <property type="match status" value="1"/>
</dbReference>
<evidence type="ECO:0000313" key="4">
    <source>
        <dbReference type="EMBL" id="PLS26538.1"/>
    </source>
</evidence>
<dbReference type="InterPro" id="IPR007137">
    <property type="entry name" value="DUF348"/>
</dbReference>
<gene>
    <name evidence="4" type="ORF">CGZ88_1023</name>
</gene>
<feature type="compositionally biased region" description="Low complexity" evidence="2">
    <location>
        <begin position="335"/>
        <end position="414"/>
    </location>
</feature>
<protein>
    <submittedName>
        <fullName evidence="4">Lytic transglycosylase</fullName>
    </submittedName>
</protein>
<evidence type="ECO:0000256" key="2">
    <source>
        <dbReference type="SAM" id="MobiDB-lite"/>
    </source>
</evidence>
<dbReference type="Gene3D" id="1.10.530.10">
    <property type="match status" value="1"/>
</dbReference>
<dbReference type="Proteomes" id="UP000234935">
    <property type="component" value="Unassembled WGS sequence"/>
</dbReference>
<feature type="region of interest" description="Disordered" evidence="2">
    <location>
        <begin position="279"/>
        <end position="416"/>
    </location>
</feature>
<feature type="compositionally biased region" description="Acidic residues" evidence="2">
    <location>
        <begin position="298"/>
        <end position="309"/>
    </location>
</feature>
<comment type="caution">
    <text evidence="4">The sequence shown here is derived from an EMBL/GenBank/DDBJ whole genome shotgun (WGS) entry which is preliminary data.</text>
</comment>
<evidence type="ECO:0000256" key="1">
    <source>
        <dbReference type="ARBA" id="ARBA00022729"/>
    </source>
</evidence>
<dbReference type="InterPro" id="IPR023346">
    <property type="entry name" value="Lysozyme-like_dom_sf"/>
</dbReference>
<proteinExistence type="predicted"/>
<dbReference type="InterPro" id="IPR011098">
    <property type="entry name" value="G5_dom"/>
</dbReference>
<accession>A0A2N5IX53</accession>
<dbReference type="Gene3D" id="2.20.230.10">
    <property type="entry name" value="Resuscitation-promoting factor rpfb"/>
    <property type="match status" value="1"/>
</dbReference>
<reference evidence="4 5" key="1">
    <citation type="submission" date="2017-07" db="EMBL/GenBank/DDBJ databases">
        <title>Bifidobacterium novel species.</title>
        <authorList>
            <person name="Lugli G.A."/>
            <person name="Milani C."/>
            <person name="Duranti S."/>
            <person name="Mangifesta M."/>
        </authorList>
    </citation>
    <scope>NUCLEOTIDE SEQUENCE [LARGE SCALE GENOMIC DNA]</scope>
    <source>
        <strain evidence="5">Goo31D</strain>
    </source>
</reference>
<dbReference type="AlphaFoldDB" id="A0A2N5IX53"/>
<dbReference type="OrthoDB" id="9766277at2"/>
<feature type="compositionally biased region" description="Low complexity" evidence="2">
    <location>
        <begin position="310"/>
        <end position="323"/>
    </location>
</feature>
<evidence type="ECO:0000259" key="3">
    <source>
        <dbReference type="PROSITE" id="PS51109"/>
    </source>
</evidence>
<keyword evidence="5" id="KW-1185">Reference proteome</keyword>
<organism evidence="4 5">
    <name type="scientific">Bifidobacterium anseris</name>
    <dbReference type="NCBI Taxonomy" id="2020963"/>
    <lineage>
        <taxon>Bacteria</taxon>
        <taxon>Bacillati</taxon>
        <taxon>Actinomycetota</taxon>
        <taxon>Actinomycetes</taxon>
        <taxon>Bifidobacteriales</taxon>
        <taxon>Bifidobacteriaceae</taxon>
        <taxon>Bifidobacterium</taxon>
    </lineage>
</organism>
<dbReference type="PROSITE" id="PS51109">
    <property type="entry name" value="G5"/>
    <property type="match status" value="1"/>
</dbReference>
<dbReference type="Pfam" id="PF03990">
    <property type="entry name" value="DUF348"/>
    <property type="match status" value="3"/>
</dbReference>
<sequence length="522" mass="56354">MPKRWSPRRTVTLRRIRVMVCAVALVLASCLTFAFTARKSVALDVNGDTRYLTTYATTVSGLLREQGVDVKTHDLVKNTGDGTLVNNDVVTVKSAYQTTITIDGQQMPFWTVADSAEQLLDFFEQNEVAASRVTVDIKNVYNQLTGGMVINADGPVTVIADGKTSIAPNGKLPAASILDSKGITLGKDDRVSVQKEGGKTILRVQRVTYGDETETVVIPYTTRTVQDDTLDPGATRVDMAGENGEKKITYRVTYVDGKPVDKTQTNEVVTKTALDEVVAVGPEKVELPDDNGGNGGANDDDADTADGTDADGSGDSSDSTGDNSPDENAGESTNEPTEQPSAQPTQQPQPSAEPTQQPSAQPTQKPTQQPQPTQKPTQQPTQKPTQQPTQKPTQQPQPTQKPTQQPTQPSTPAESCRLCRPSASAAQAYAAGAAAQYGWTGQNWTDLVKLWNRESGWRWNAENPYSGAYGIPQSLPGNKMAAFGSNWKNDAAVQIDWGLSYIAGRYGSPMKAWEHSERVGWY</sequence>
<feature type="domain" description="G5" evidence="3">
    <location>
        <begin position="204"/>
        <end position="284"/>
    </location>
</feature>
<dbReference type="PROSITE" id="PS51257">
    <property type="entry name" value="PROKAR_LIPOPROTEIN"/>
    <property type="match status" value="1"/>
</dbReference>